<keyword evidence="1" id="KW-0808">Transferase</keyword>
<evidence type="ECO:0000313" key="3">
    <source>
        <dbReference type="EMBL" id="KAH7329693.1"/>
    </source>
</evidence>
<comment type="caution">
    <text evidence="3">The sequence shown here is derived from an EMBL/GenBank/DDBJ whole genome shotgun (WGS) entry which is preliminary data.</text>
</comment>
<keyword evidence="4" id="KW-1185">Reference proteome</keyword>
<dbReference type="AlphaFoldDB" id="A0A8K0T3V1"/>
<dbReference type="Proteomes" id="UP000813444">
    <property type="component" value="Unassembled WGS sequence"/>
</dbReference>
<dbReference type="InterPro" id="IPR016181">
    <property type="entry name" value="Acyl_CoA_acyltransferase"/>
</dbReference>
<dbReference type="PANTHER" id="PTHR13947:SF37">
    <property type="entry name" value="LD18367P"/>
    <property type="match status" value="1"/>
</dbReference>
<gene>
    <name evidence="3" type="ORF">B0I35DRAFT_420670</name>
</gene>
<evidence type="ECO:0000259" key="2">
    <source>
        <dbReference type="PROSITE" id="PS51186"/>
    </source>
</evidence>
<evidence type="ECO:0000256" key="1">
    <source>
        <dbReference type="ARBA" id="ARBA00022679"/>
    </source>
</evidence>
<dbReference type="SUPFAM" id="SSF55729">
    <property type="entry name" value="Acyl-CoA N-acyltransferases (Nat)"/>
    <property type="match status" value="1"/>
</dbReference>
<dbReference type="PROSITE" id="PS51186">
    <property type="entry name" value="GNAT"/>
    <property type="match status" value="1"/>
</dbReference>
<feature type="domain" description="N-acetyltransferase" evidence="2">
    <location>
        <begin position="6"/>
        <end position="166"/>
    </location>
</feature>
<dbReference type="CDD" id="cd04301">
    <property type="entry name" value="NAT_SF"/>
    <property type="match status" value="1"/>
</dbReference>
<dbReference type="InterPro" id="IPR000182">
    <property type="entry name" value="GNAT_dom"/>
</dbReference>
<dbReference type="EMBL" id="JAGPNK010000001">
    <property type="protein sequence ID" value="KAH7329693.1"/>
    <property type="molecule type" value="Genomic_DNA"/>
</dbReference>
<dbReference type="GO" id="GO:0008080">
    <property type="term" value="F:N-acetyltransferase activity"/>
    <property type="evidence" value="ECO:0007669"/>
    <property type="project" value="InterPro"/>
</dbReference>
<dbReference type="PANTHER" id="PTHR13947">
    <property type="entry name" value="GNAT FAMILY N-ACETYLTRANSFERASE"/>
    <property type="match status" value="1"/>
</dbReference>
<dbReference type="Gene3D" id="3.40.630.30">
    <property type="match status" value="1"/>
</dbReference>
<proteinExistence type="predicted"/>
<sequence length="166" mass="18747">MSLPDVIIRTHRPGDMGLIIHQHGVLYSNEYGFDDRFEALVARITADFLENFDSAMERCWIAERVDKFLGSIMLVKDKEHENAAKLRLLAVSAESRGLGLGSTLVQEAIRFAKEAGYTSIVLWTQSSLVGARKIYAKAGFQLMDTTEQELWGHEVTSENWKLELSK</sequence>
<name>A0A8K0T3V1_9HYPO</name>
<accession>A0A8K0T3V1</accession>
<protein>
    <submittedName>
        <fullName evidence="3">Acyl-CoA N-acyltransferase</fullName>
    </submittedName>
</protein>
<dbReference type="InterPro" id="IPR050769">
    <property type="entry name" value="NAT_camello-type"/>
</dbReference>
<dbReference type="OrthoDB" id="41532at2759"/>
<evidence type="ECO:0000313" key="4">
    <source>
        <dbReference type="Proteomes" id="UP000813444"/>
    </source>
</evidence>
<dbReference type="Pfam" id="PF00583">
    <property type="entry name" value="Acetyltransf_1"/>
    <property type="match status" value="1"/>
</dbReference>
<reference evidence="3" key="1">
    <citation type="journal article" date="2021" name="Nat. Commun.">
        <title>Genetic determinants of endophytism in the Arabidopsis root mycobiome.</title>
        <authorList>
            <person name="Mesny F."/>
            <person name="Miyauchi S."/>
            <person name="Thiergart T."/>
            <person name="Pickel B."/>
            <person name="Atanasova L."/>
            <person name="Karlsson M."/>
            <person name="Huettel B."/>
            <person name="Barry K.W."/>
            <person name="Haridas S."/>
            <person name="Chen C."/>
            <person name="Bauer D."/>
            <person name="Andreopoulos W."/>
            <person name="Pangilinan J."/>
            <person name="LaButti K."/>
            <person name="Riley R."/>
            <person name="Lipzen A."/>
            <person name="Clum A."/>
            <person name="Drula E."/>
            <person name="Henrissat B."/>
            <person name="Kohler A."/>
            <person name="Grigoriev I.V."/>
            <person name="Martin F.M."/>
            <person name="Hacquard S."/>
        </authorList>
    </citation>
    <scope>NUCLEOTIDE SEQUENCE</scope>
    <source>
        <strain evidence="3">MPI-CAGE-CH-0235</strain>
    </source>
</reference>
<organism evidence="3 4">
    <name type="scientific">Stachybotrys elegans</name>
    <dbReference type="NCBI Taxonomy" id="80388"/>
    <lineage>
        <taxon>Eukaryota</taxon>
        <taxon>Fungi</taxon>
        <taxon>Dikarya</taxon>
        <taxon>Ascomycota</taxon>
        <taxon>Pezizomycotina</taxon>
        <taxon>Sordariomycetes</taxon>
        <taxon>Hypocreomycetidae</taxon>
        <taxon>Hypocreales</taxon>
        <taxon>Stachybotryaceae</taxon>
        <taxon>Stachybotrys</taxon>
    </lineage>
</organism>